<evidence type="ECO:0000259" key="1">
    <source>
        <dbReference type="Pfam" id="PF07727"/>
    </source>
</evidence>
<dbReference type="Pfam" id="PF07727">
    <property type="entry name" value="RVT_2"/>
    <property type="match status" value="1"/>
</dbReference>
<accession>A0A9Q3BJ05</accession>
<name>A0A9Q3BJ05_9BASI</name>
<dbReference type="OrthoDB" id="2787706at2759"/>
<dbReference type="InterPro" id="IPR013103">
    <property type="entry name" value="RVT_2"/>
</dbReference>
<proteinExistence type="predicted"/>
<keyword evidence="3" id="KW-1185">Reference proteome</keyword>
<comment type="caution">
    <text evidence="2">The sequence shown here is derived from an EMBL/GenBank/DDBJ whole genome shotgun (WGS) entry which is preliminary data.</text>
</comment>
<reference evidence="2" key="1">
    <citation type="submission" date="2021-03" db="EMBL/GenBank/DDBJ databases">
        <title>Draft genome sequence of rust myrtle Austropuccinia psidii MF-1, a brazilian biotype.</title>
        <authorList>
            <person name="Quecine M.C."/>
            <person name="Pachon D.M.R."/>
            <person name="Bonatelli M.L."/>
            <person name="Correr F.H."/>
            <person name="Franceschini L.M."/>
            <person name="Leite T.F."/>
            <person name="Margarido G.R.A."/>
            <person name="Almeida C.A."/>
            <person name="Ferrarezi J.A."/>
            <person name="Labate C.A."/>
        </authorList>
    </citation>
    <scope>NUCLEOTIDE SEQUENCE</scope>
    <source>
        <strain evidence="2">MF-1</strain>
    </source>
</reference>
<dbReference type="EMBL" id="AVOT02001344">
    <property type="protein sequence ID" value="MBW0466621.1"/>
    <property type="molecule type" value="Genomic_DNA"/>
</dbReference>
<sequence length="216" mass="25191">MEEEFKSLTTKNTSTLVPPPKDERIIGGMWCLVKKKNEFGEITRYKARWVCFGNKEPMIHYFDTYSSVASNKSLKILLSMDINRDMHIFQFNVETEFLYGVIDAPVYVSQVSNFKISGKESWVWKLNKSLYGTKQAFNQWHSYLSSTLNNIGMYSCDSDKSLFFSKEKTIYIHMHVDNGLVVGDSRESIEFFLKKLPQTYKLKISERPNQHLGYTL</sequence>
<evidence type="ECO:0000313" key="2">
    <source>
        <dbReference type="EMBL" id="MBW0466621.1"/>
    </source>
</evidence>
<organism evidence="2 3">
    <name type="scientific">Austropuccinia psidii MF-1</name>
    <dbReference type="NCBI Taxonomy" id="1389203"/>
    <lineage>
        <taxon>Eukaryota</taxon>
        <taxon>Fungi</taxon>
        <taxon>Dikarya</taxon>
        <taxon>Basidiomycota</taxon>
        <taxon>Pucciniomycotina</taxon>
        <taxon>Pucciniomycetes</taxon>
        <taxon>Pucciniales</taxon>
        <taxon>Sphaerophragmiaceae</taxon>
        <taxon>Austropuccinia</taxon>
    </lineage>
</organism>
<protein>
    <recommendedName>
        <fullName evidence="1">Reverse transcriptase Ty1/copia-type domain-containing protein</fullName>
    </recommendedName>
</protein>
<dbReference type="AlphaFoldDB" id="A0A9Q3BJ05"/>
<evidence type="ECO:0000313" key="3">
    <source>
        <dbReference type="Proteomes" id="UP000765509"/>
    </source>
</evidence>
<dbReference type="Proteomes" id="UP000765509">
    <property type="component" value="Unassembled WGS sequence"/>
</dbReference>
<feature type="domain" description="Reverse transcriptase Ty1/copia-type" evidence="1">
    <location>
        <begin position="12"/>
        <end position="213"/>
    </location>
</feature>
<gene>
    <name evidence="2" type="ORF">O181_006336</name>
</gene>